<name>A0ACB1AFN6_MELEN</name>
<comment type="caution">
    <text evidence="1">The sequence shown here is derived from an EMBL/GenBank/DDBJ whole genome shotgun (WGS) entry which is preliminary data.</text>
</comment>
<evidence type="ECO:0000313" key="1">
    <source>
        <dbReference type="EMBL" id="CAK5090342.1"/>
    </source>
</evidence>
<protein>
    <submittedName>
        <fullName evidence="1">Uncharacterized protein</fullName>
    </submittedName>
</protein>
<reference evidence="1" key="1">
    <citation type="submission" date="2023-11" db="EMBL/GenBank/DDBJ databases">
        <authorList>
            <person name="Poullet M."/>
        </authorList>
    </citation>
    <scope>NUCLEOTIDE SEQUENCE</scope>
    <source>
        <strain evidence="1">E1834</strain>
    </source>
</reference>
<dbReference type="EMBL" id="CAVMJV010000081">
    <property type="protein sequence ID" value="CAK5090342.1"/>
    <property type="molecule type" value="Genomic_DNA"/>
</dbReference>
<accession>A0ACB1AFN6</accession>
<keyword evidence="2" id="KW-1185">Reference proteome</keyword>
<proteinExistence type="predicted"/>
<gene>
    <name evidence="1" type="ORF">MENTE1834_LOCUS38121</name>
</gene>
<sequence>MSEEIIKIIIGKTEIITEMNIIVIAADIMIEIAKIIEKIRQIITASHPLEM</sequence>
<evidence type="ECO:0000313" key="2">
    <source>
        <dbReference type="Proteomes" id="UP001497535"/>
    </source>
</evidence>
<organism evidence="1 2">
    <name type="scientific">Meloidogyne enterolobii</name>
    <name type="common">Root-knot nematode worm</name>
    <name type="synonym">Meloidogyne mayaguensis</name>
    <dbReference type="NCBI Taxonomy" id="390850"/>
    <lineage>
        <taxon>Eukaryota</taxon>
        <taxon>Metazoa</taxon>
        <taxon>Ecdysozoa</taxon>
        <taxon>Nematoda</taxon>
        <taxon>Chromadorea</taxon>
        <taxon>Rhabditida</taxon>
        <taxon>Tylenchina</taxon>
        <taxon>Tylenchomorpha</taxon>
        <taxon>Tylenchoidea</taxon>
        <taxon>Meloidogynidae</taxon>
        <taxon>Meloidogyninae</taxon>
        <taxon>Meloidogyne</taxon>
    </lineage>
</organism>
<dbReference type="Proteomes" id="UP001497535">
    <property type="component" value="Unassembled WGS sequence"/>
</dbReference>